<dbReference type="PANTHER" id="PTHR46228:SF2">
    <property type="entry name" value="KELCH REPEAT PROTEIN (AFU_ORTHOLOGUE AFUA_4G14350)"/>
    <property type="match status" value="1"/>
</dbReference>
<dbReference type="AlphaFoldDB" id="A0A3N4HH02"/>
<dbReference type="Proteomes" id="UP000275078">
    <property type="component" value="Unassembled WGS sequence"/>
</dbReference>
<keyword evidence="4" id="KW-1185">Reference proteome</keyword>
<accession>A0A3N4HH02</accession>
<evidence type="ECO:0000256" key="1">
    <source>
        <dbReference type="ARBA" id="ARBA00022441"/>
    </source>
</evidence>
<proteinExistence type="predicted"/>
<gene>
    <name evidence="3" type="ORF">BJ508DRAFT_191835</name>
</gene>
<dbReference type="OrthoDB" id="540004at2759"/>
<dbReference type="InterPro" id="IPR011043">
    <property type="entry name" value="Gal_Oxase/kelch_b-propeller"/>
</dbReference>
<dbReference type="EMBL" id="ML119880">
    <property type="protein sequence ID" value="RPA72088.1"/>
    <property type="molecule type" value="Genomic_DNA"/>
</dbReference>
<evidence type="ECO:0000313" key="3">
    <source>
        <dbReference type="EMBL" id="RPA72088.1"/>
    </source>
</evidence>
<dbReference type="PANTHER" id="PTHR46228">
    <property type="entry name" value="KELCH DOMAIN-CONTAINING PROTEIN"/>
    <property type="match status" value="1"/>
</dbReference>
<dbReference type="Gene3D" id="2.120.10.80">
    <property type="entry name" value="Kelch-type beta propeller"/>
    <property type="match status" value="1"/>
</dbReference>
<dbReference type="InterPro" id="IPR015915">
    <property type="entry name" value="Kelch-typ_b-propeller"/>
</dbReference>
<organism evidence="3 4">
    <name type="scientific">Ascobolus immersus RN42</name>
    <dbReference type="NCBI Taxonomy" id="1160509"/>
    <lineage>
        <taxon>Eukaryota</taxon>
        <taxon>Fungi</taxon>
        <taxon>Dikarya</taxon>
        <taxon>Ascomycota</taxon>
        <taxon>Pezizomycotina</taxon>
        <taxon>Pezizomycetes</taxon>
        <taxon>Pezizales</taxon>
        <taxon>Ascobolaceae</taxon>
        <taxon>Ascobolus</taxon>
    </lineage>
</organism>
<dbReference type="STRING" id="1160509.A0A3N4HH02"/>
<keyword evidence="2" id="KW-0677">Repeat</keyword>
<evidence type="ECO:0000256" key="2">
    <source>
        <dbReference type="ARBA" id="ARBA00022737"/>
    </source>
</evidence>
<evidence type="ECO:0000313" key="4">
    <source>
        <dbReference type="Proteomes" id="UP000275078"/>
    </source>
</evidence>
<feature type="non-terminal residue" evidence="3">
    <location>
        <position position="270"/>
    </location>
</feature>
<reference evidence="3 4" key="1">
    <citation type="journal article" date="2018" name="Nat. Ecol. Evol.">
        <title>Pezizomycetes genomes reveal the molecular basis of ectomycorrhizal truffle lifestyle.</title>
        <authorList>
            <person name="Murat C."/>
            <person name="Payen T."/>
            <person name="Noel B."/>
            <person name="Kuo A."/>
            <person name="Morin E."/>
            <person name="Chen J."/>
            <person name="Kohler A."/>
            <person name="Krizsan K."/>
            <person name="Balestrini R."/>
            <person name="Da Silva C."/>
            <person name="Montanini B."/>
            <person name="Hainaut M."/>
            <person name="Levati E."/>
            <person name="Barry K.W."/>
            <person name="Belfiori B."/>
            <person name="Cichocki N."/>
            <person name="Clum A."/>
            <person name="Dockter R.B."/>
            <person name="Fauchery L."/>
            <person name="Guy J."/>
            <person name="Iotti M."/>
            <person name="Le Tacon F."/>
            <person name="Lindquist E.A."/>
            <person name="Lipzen A."/>
            <person name="Malagnac F."/>
            <person name="Mello A."/>
            <person name="Molinier V."/>
            <person name="Miyauchi S."/>
            <person name="Poulain J."/>
            <person name="Riccioni C."/>
            <person name="Rubini A."/>
            <person name="Sitrit Y."/>
            <person name="Splivallo R."/>
            <person name="Traeger S."/>
            <person name="Wang M."/>
            <person name="Zifcakova L."/>
            <person name="Wipf D."/>
            <person name="Zambonelli A."/>
            <person name="Paolocci F."/>
            <person name="Nowrousian M."/>
            <person name="Ottonello S."/>
            <person name="Baldrian P."/>
            <person name="Spatafora J.W."/>
            <person name="Henrissat B."/>
            <person name="Nagy L.G."/>
            <person name="Aury J.M."/>
            <person name="Wincker P."/>
            <person name="Grigoriev I.V."/>
            <person name="Bonfante P."/>
            <person name="Martin F.M."/>
        </authorList>
    </citation>
    <scope>NUCLEOTIDE SEQUENCE [LARGE SCALE GENOMIC DNA]</scope>
    <source>
        <strain evidence="3 4">RN42</strain>
    </source>
</reference>
<sequence>AGALFASETQLVMYGGTTGDSDGLSMPSERQVLRYQLPEGGKEQGKWDLFDLPTGLHRYVSNGASVNVMEEKMGFVFSGLRGKNWSETRHMSRPAYNPTTLSNRLLTLDLSTSARWLNETIPSSIPLRYDARMVWVPRGKKGSLVVIGGVINGVEWRELNAVKGTVTEEDVEESEPTVEGFMTEVAVYDVEAKKWYMQKTNGVAPPALSQHCAVTVNAGELSNIYVLGGRRGLQTTDAFNPNVYVLTLPSFTWALVKEGTPDYARISHTC</sequence>
<feature type="non-terminal residue" evidence="3">
    <location>
        <position position="1"/>
    </location>
</feature>
<protein>
    <recommendedName>
        <fullName evidence="5">Galactose oxidase</fullName>
    </recommendedName>
</protein>
<dbReference type="SUPFAM" id="SSF50965">
    <property type="entry name" value="Galactose oxidase, central domain"/>
    <property type="match status" value="1"/>
</dbReference>
<name>A0A3N4HH02_ASCIM</name>
<evidence type="ECO:0008006" key="5">
    <source>
        <dbReference type="Google" id="ProtNLM"/>
    </source>
</evidence>
<keyword evidence="1" id="KW-0880">Kelch repeat</keyword>